<dbReference type="InterPro" id="IPR008978">
    <property type="entry name" value="HSP20-like_chaperone"/>
</dbReference>
<organism evidence="4">
    <name type="scientific">Rhizophora mucronata</name>
    <name type="common">Asiatic mangrove</name>
    <dbReference type="NCBI Taxonomy" id="61149"/>
    <lineage>
        <taxon>Eukaryota</taxon>
        <taxon>Viridiplantae</taxon>
        <taxon>Streptophyta</taxon>
        <taxon>Embryophyta</taxon>
        <taxon>Tracheophyta</taxon>
        <taxon>Spermatophyta</taxon>
        <taxon>Magnoliopsida</taxon>
        <taxon>eudicotyledons</taxon>
        <taxon>Gunneridae</taxon>
        <taxon>Pentapetalae</taxon>
        <taxon>rosids</taxon>
        <taxon>fabids</taxon>
        <taxon>Malpighiales</taxon>
        <taxon>Rhizophoraceae</taxon>
        <taxon>Rhizophora</taxon>
    </lineage>
</organism>
<evidence type="ECO:0000313" key="4">
    <source>
        <dbReference type="EMBL" id="MBW95922.1"/>
    </source>
</evidence>
<dbReference type="PANTHER" id="PTHR47838:SF1">
    <property type="entry name" value="21.7 KDA CLASS VI HEAT SHOCK PROTEIN"/>
    <property type="match status" value="1"/>
</dbReference>
<evidence type="ECO:0000256" key="2">
    <source>
        <dbReference type="RuleBase" id="RU003616"/>
    </source>
</evidence>
<dbReference type="Gene3D" id="2.60.40.790">
    <property type="match status" value="1"/>
</dbReference>
<comment type="similarity">
    <text evidence="1 2">Belongs to the small heat shock protein (HSP20) family.</text>
</comment>
<reference evidence="4" key="1">
    <citation type="submission" date="2018-02" db="EMBL/GenBank/DDBJ databases">
        <title>Rhizophora mucronata_Transcriptome.</title>
        <authorList>
            <person name="Meera S.P."/>
            <person name="Sreeshan A."/>
            <person name="Augustine A."/>
        </authorList>
    </citation>
    <scope>NUCLEOTIDE SEQUENCE</scope>
    <source>
        <tissue evidence="4">Leaf</tissue>
    </source>
</reference>
<accession>A0A2P2JR25</accession>
<dbReference type="EMBL" id="GGEC01015439">
    <property type="protein sequence ID" value="MBW95922.1"/>
    <property type="molecule type" value="Transcribed_RNA"/>
</dbReference>
<evidence type="ECO:0000256" key="1">
    <source>
        <dbReference type="PROSITE-ProRule" id="PRU00285"/>
    </source>
</evidence>
<dbReference type="InterPro" id="IPR002068">
    <property type="entry name" value="A-crystallin/Hsp20_dom"/>
</dbReference>
<evidence type="ECO:0000259" key="3">
    <source>
        <dbReference type="PROSITE" id="PS01031"/>
    </source>
</evidence>
<proteinExistence type="inferred from homology"/>
<dbReference type="Pfam" id="PF00011">
    <property type="entry name" value="HSP20"/>
    <property type="match status" value="1"/>
</dbReference>
<feature type="domain" description="SHSP" evidence="3">
    <location>
        <begin position="78"/>
        <end position="192"/>
    </location>
</feature>
<dbReference type="PROSITE" id="PS01031">
    <property type="entry name" value="SHSP"/>
    <property type="match status" value="1"/>
</dbReference>
<name>A0A2P2JR25_RHIMU</name>
<sequence length="192" mass="22156">MTTCRQQLEVQTEDQAPKKWSISLTEEVFKGLFSQENPVINKIFGDGSLFSPLLFGKFFDPSDAFPLWEFDSNILLSNLKSTGKTSVEWFQTDEAYVLKAELPGVGSNDVHIYAENGNIVEISGQWKQHKESKPKDWRSGHWWEQGYVRRVEVPEDANWRKAEAYVSNEISLEVRIPRKTVHGEVSYSRRID</sequence>
<dbReference type="AlphaFoldDB" id="A0A2P2JR25"/>
<dbReference type="PANTHER" id="PTHR47838">
    <property type="entry name" value="21.7 KDA CLASS VI HEAT SHOCK PROTEIN"/>
    <property type="match status" value="1"/>
</dbReference>
<dbReference type="SUPFAM" id="SSF49764">
    <property type="entry name" value="HSP20-like chaperones"/>
    <property type="match status" value="1"/>
</dbReference>
<protein>
    <submittedName>
        <fullName evidence="4">Small heat-shock protein</fullName>
    </submittedName>
</protein>